<keyword evidence="7" id="KW-0788">Thiol protease</keyword>
<dbReference type="InterPro" id="IPR046792">
    <property type="entry name" value="Peptidase_C54_cat"/>
</dbReference>
<name>A0A9P7CVQ5_9AGAM</name>
<evidence type="ECO:0000256" key="1">
    <source>
        <dbReference type="ARBA" id="ARBA00004329"/>
    </source>
</evidence>
<evidence type="ECO:0000256" key="12">
    <source>
        <dbReference type="SAM" id="MobiDB-lite"/>
    </source>
</evidence>
<evidence type="ECO:0000256" key="4">
    <source>
        <dbReference type="ARBA" id="ARBA00022490"/>
    </source>
</evidence>
<dbReference type="PANTHER" id="PTHR22624">
    <property type="entry name" value="CYSTEINE PROTEASE ATG4"/>
    <property type="match status" value="1"/>
</dbReference>
<evidence type="ECO:0000256" key="3">
    <source>
        <dbReference type="ARBA" id="ARBA00022448"/>
    </source>
</evidence>
<evidence type="ECO:0000256" key="6">
    <source>
        <dbReference type="ARBA" id="ARBA00022801"/>
    </source>
</evidence>
<evidence type="ECO:0000256" key="2">
    <source>
        <dbReference type="ARBA" id="ARBA00010958"/>
    </source>
</evidence>
<dbReference type="GO" id="GO:0034727">
    <property type="term" value="P:piecemeal microautophagy of the nucleus"/>
    <property type="evidence" value="ECO:0007669"/>
    <property type="project" value="TreeGrafter"/>
</dbReference>
<dbReference type="Pfam" id="PF03416">
    <property type="entry name" value="Peptidase_C54"/>
    <property type="match status" value="1"/>
</dbReference>
<dbReference type="GO" id="GO:0016485">
    <property type="term" value="P:protein processing"/>
    <property type="evidence" value="ECO:0007669"/>
    <property type="project" value="TreeGrafter"/>
</dbReference>
<dbReference type="SUPFAM" id="SSF54001">
    <property type="entry name" value="Cysteine proteinases"/>
    <property type="match status" value="1"/>
</dbReference>
<evidence type="ECO:0000256" key="7">
    <source>
        <dbReference type="ARBA" id="ARBA00022807"/>
    </source>
</evidence>
<dbReference type="EC" id="3.4.22.-" evidence="11"/>
<evidence type="ECO:0000259" key="13">
    <source>
        <dbReference type="Pfam" id="PF03416"/>
    </source>
</evidence>
<evidence type="ECO:0000313" key="15">
    <source>
        <dbReference type="Proteomes" id="UP000714275"/>
    </source>
</evidence>
<proteinExistence type="inferred from homology"/>
<gene>
    <name evidence="14" type="ORF">EV702DRAFT_1221082</name>
</gene>
<protein>
    <recommendedName>
        <fullName evidence="11">Cysteine protease</fullName>
        <ecNumber evidence="11">3.4.22.-</ecNumber>
    </recommendedName>
</protein>
<keyword evidence="8" id="KW-0653">Protein transport</keyword>
<evidence type="ECO:0000256" key="11">
    <source>
        <dbReference type="RuleBase" id="RU363115"/>
    </source>
</evidence>
<dbReference type="OrthoDB" id="2960936at2759"/>
<dbReference type="GO" id="GO:0035973">
    <property type="term" value="P:aggrephagy"/>
    <property type="evidence" value="ECO:0007669"/>
    <property type="project" value="TreeGrafter"/>
</dbReference>
<dbReference type="GO" id="GO:0000045">
    <property type="term" value="P:autophagosome assembly"/>
    <property type="evidence" value="ECO:0007669"/>
    <property type="project" value="TreeGrafter"/>
</dbReference>
<dbReference type="PANTHER" id="PTHR22624:SF49">
    <property type="entry name" value="CYSTEINE PROTEASE"/>
    <property type="match status" value="1"/>
</dbReference>
<dbReference type="AlphaFoldDB" id="A0A9P7CVQ5"/>
<comment type="similarity">
    <text evidence="2 11">Belongs to the peptidase C54 family.</text>
</comment>
<dbReference type="Proteomes" id="UP000714275">
    <property type="component" value="Unassembled WGS sequence"/>
</dbReference>
<evidence type="ECO:0000256" key="8">
    <source>
        <dbReference type="ARBA" id="ARBA00022927"/>
    </source>
</evidence>
<keyword evidence="9" id="KW-0072">Autophagy</keyword>
<keyword evidence="4 11" id="KW-0963">Cytoplasm</keyword>
<dbReference type="InterPro" id="IPR005078">
    <property type="entry name" value="Peptidase_C54"/>
</dbReference>
<dbReference type="GO" id="GO:0000407">
    <property type="term" value="C:phagophore assembly site"/>
    <property type="evidence" value="ECO:0007669"/>
    <property type="project" value="UniProtKB-SubCell"/>
</dbReference>
<feature type="domain" description="Peptidase C54 catalytic" evidence="13">
    <location>
        <begin position="25"/>
        <end position="116"/>
    </location>
</feature>
<organism evidence="14 15">
    <name type="scientific">Suillus placidus</name>
    <dbReference type="NCBI Taxonomy" id="48579"/>
    <lineage>
        <taxon>Eukaryota</taxon>
        <taxon>Fungi</taxon>
        <taxon>Dikarya</taxon>
        <taxon>Basidiomycota</taxon>
        <taxon>Agaricomycotina</taxon>
        <taxon>Agaricomycetes</taxon>
        <taxon>Agaricomycetidae</taxon>
        <taxon>Boletales</taxon>
        <taxon>Suillineae</taxon>
        <taxon>Suillaceae</taxon>
        <taxon>Suillus</taxon>
    </lineage>
</organism>
<comment type="caution">
    <text evidence="14">The sequence shown here is derived from an EMBL/GenBank/DDBJ whole genome shotgun (WGS) entry which is preliminary data.</text>
</comment>
<feature type="region of interest" description="Disordered" evidence="12">
    <location>
        <begin position="116"/>
        <end position="190"/>
    </location>
</feature>
<dbReference type="GO" id="GO:0019786">
    <property type="term" value="F:protein-phosphatidylethanolamide deconjugating activity"/>
    <property type="evidence" value="ECO:0007669"/>
    <property type="project" value="InterPro"/>
</dbReference>
<accession>A0A9P7CVQ5</accession>
<comment type="catalytic activity">
    <reaction evidence="10">
        <text>[protein]-C-terminal L-amino acid-glycyl-phosphatidylethanolamide + H2O = [protein]-C-terminal L-amino acid-glycine + a 1,2-diacyl-sn-glycero-3-phosphoethanolamine</text>
        <dbReference type="Rhea" id="RHEA:67548"/>
        <dbReference type="Rhea" id="RHEA-COMP:17323"/>
        <dbReference type="Rhea" id="RHEA-COMP:17324"/>
        <dbReference type="ChEBI" id="CHEBI:15377"/>
        <dbReference type="ChEBI" id="CHEBI:64612"/>
        <dbReference type="ChEBI" id="CHEBI:172940"/>
        <dbReference type="ChEBI" id="CHEBI:172941"/>
    </reaction>
    <physiologicalReaction direction="left-to-right" evidence="10">
        <dbReference type="Rhea" id="RHEA:67549"/>
    </physiologicalReaction>
</comment>
<dbReference type="GO" id="GO:0000423">
    <property type="term" value="P:mitophagy"/>
    <property type="evidence" value="ECO:0007669"/>
    <property type="project" value="TreeGrafter"/>
</dbReference>
<reference evidence="14" key="1">
    <citation type="journal article" date="2020" name="New Phytol.">
        <title>Comparative genomics reveals dynamic genome evolution in host specialist ectomycorrhizal fungi.</title>
        <authorList>
            <person name="Lofgren L.A."/>
            <person name="Nguyen N.H."/>
            <person name="Vilgalys R."/>
            <person name="Ruytinx J."/>
            <person name="Liao H.L."/>
            <person name="Branco S."/>
            <person name="Kuo A."/>
            <person name="LaButti K."/>
            <person name="Lipzen A."/>
            <person name="Andreopoulos W."/>
            <person name="Pangilinan J."/>
            <person name="Riley R."/>
            <person name="Hundley H."/>
            <person name="Na H."/>
            <person name="Barry K."/>
            <person name="Grigoriev I.V."/>
            <person name="Stajich J.E."/>
            <person name="Kennedy P.G."/>
        </authorList>
    </citation>
    <scope>NUCLEOTIDE SEQUENCE</scope>
    <source>
        <strain evidence="14">DOB743</strain>
    </source>
</reference>
<dbReference type="GO" id="GO:0004197">
    <property type="term" value="F:cysteine-type endopeptidase activity"/>
    <property type="evidence" value="ECO:0007669"/>
    <property type="project" value="TreeGrafter"/>
</dbReference>
<evidence type="ECO:0000313" key="14">
    <source>
        <dbReference type="EMBL" id="KAG1763200.1"/>
    </source>
</evidence>
<evidence type="ECO:0000256" key="9">
    <source>
        <dbReference type="ARBA" id="ARBA00023006"/>
    </source>
</evidence>
<comment type="function">
    <text evidence="11">Required for selective autophagic degradation of the nucleus (nucleophagy) as well as for mitophagy which contributes to regulate mitochondrial quantity and quality by eliminating the mitochondria to a basal level to fulfill cellular energy requirements and preventing excess ROS production.</text>
</comment>
<keyword evidence="15" id="KW-1185">Reference proteome</keyword>
<keyword evidence="3" id="KW-0813">Transport</keyword>
<dbReference type="GO" id="GO:0015031">
    <property type="term" value="P:protein transport"/>
    <property type="evidence" value="ECO:0007669"/>
    <property type="project" value="UniProtKB-KW"/>
</dbReference>
<keyword evidence="5 11" id="KW-0645">Protease</keyword>
<dbReference type="InterPro" id="IPR038765">
    <property type="entry name" value="Papain-like_cys_pep_sf"/>
</dbReference>
<dbReference type="GO" id="GO:0005634">
    <property type="term" value="C:nucleus"/>
    <property type="evidence" value="ECO:0007669"/>
    <property type="project" value="UniProtKB-SubCell"/>
</dbReference>
<evidence type="ECO:0000256" key="10">
    <source>
        <dbReference type="ARBA" id="ARBA00029362"/>
    </source>
</evidence>
<sequence>MVPRPASPSSTFQRTPHGPCWKGVGWFGPSTAADTIKTLVHSFPEAGLGVSVAADSVIYQSDVYAASNVHIGSPRRHMRSTWGERAVLVLIGIRLGIDGVNSIYYNTIKHQLSVSSNMSGSSSLHPRPWVNREDQEQPENEDQFFDTHSAFHSPVPKGQGSEADTAEDPIGPITPGPNSMLEVDTPDKVH</sequence>
<evidence type="ECO:0000256" key="5">
    <source>
        <dbReference type="ARBA" id="ARBA00022670"/>
    </source>
</evidence>
<keyword evidence="11" id="KW-0539">Nucleus</keyword>
<comment type="subcellular location">
    <subcellularLocation>
        <location evidence="11">Nucleus</location>
    </subcellularLocation>
    <subcellularLocation>
        <location evidence="11">Cytoplasm</location>
    </subcellularLocation>
    <subcellularLocation>
        <location evidence="1">Preautophagosomal structure</location>
    </subcellularLocation>
</comment>
<dbReference type="EMBL" id="JABBWD010000175">
    <property type="protein sequence ID" value="KAG1763200.1"/>
    <property type="molecule type" value="Genomic_DNA"/>
</dbReference>
<keyword evidence="6 11" id="KW-0378">Hydrolase</keyword>